<reference evidence="2 3" key="1">
    <citation type="submission" date="2019-11" db="EMBL/GenBank/DDBJ databases">
        <title>Whole genome sequence of Oryza granulata.</title>
        <authorList>
            <person name="Li W."/>
        </authorList>
    </citation>
    <scope>NUCLEOTIDE SEQUENCE [LARGE SCALE GENOMIC DNA]</scope>
    <source>
        <strain evidence="3">cv. Menghai</strain>
        <tissue evidence="2">Leaf</tissue>
    </source>
</reference>
<keyword evidence="3" id="KW-1185">Reference proteome</keyword>
<sequence length="240" mass="25640">MVLTNGGAAEETDSTKRTSMRQQTLPTLAPPEATTEKEPVVGICGGGGGLAGGKLLSTTLRQGQPVAGLCWNLATVERGLGRGEERAWVAIEAGDGAAERLPEAAKLLAAAVRPNGVADAGSERLEARTAAALGARREGELGAQESSGSGGKRERGPWGRHLWPQKAGSRLGRARRWPHGVAAKRGEEREKWGACPRRIPREGVGESNDQVRMVGTRVREWEVQERHNQRHRGNGGCRLE</sequence>
<organism evidence="2 3">
    <name type="scientific">Oryza meyeriana var. granulata</name>
    <dbReference type="NCBI Taxonomy" id="110450"/>
    <lineage>
        <taxon>Eukaryota</taxon>
        <taxon>Viridiplantae</taxon>
        <taxon>Streptophyta</taxon>
        <taxon>Embryophyta</taxon>
        <taxon>Tracheophyta</taxon>
        <taxon>Spermatophyta</taxon>
        <taxon>Magnoliopsida</taxon>
        <taxon>Liliopsida</taxon>
        <taxon>Poales</taxon>
        <taxon>Poaceae</taxon>
        <taxon>BOP clade</taxon>
        <taxon>Oryzoideae</taxon>
        <taxon>Oryzeae</taxon>
        <taxon>Oryzinae</taxon>
        <taxon>Oryza</taxon>
        <taxon>Oryza meyeriana</taxon>
    </lineage>
</organism>
<feature type="region of interest" description="Disordered" evidence="1">
    <location>
        <begin position="1"/>
        <end position="39"/>
    </location>
</feature>
<accession>A0A6G1C8M6</accession>
<protein>
    <submittedName>
        <fullName evidence="2">Uncharacterized protein</fullName>
    </submittedName>
</protein>
<feature type="compositionally biased region" description="Low complexity" evidence="1">
    <location>
        <begin position="24"/>
        <end position="33"/>
    </location>
</feature>
<gene>
    <name evidence="2" type="ORF">E2562_025509</name>
</gene>
<dbReference type="Proteomes" id="UP000479710">
    <property type="component" value="Unassembled WGS sequence"/>
</dbReference>
<feature type="region of interest" description="Disordered" evidence="1">
    <location>
        <begin position="135"/>
        <end position="164"/>
    </location>
</feature>
<evidence type="ECO:0000313" key="2">
    <source>
        <dbReference type="EMBL" id="KAF0896572.1"/>
    </source>
</evidence>
<dbReference type="EMBL" id="SPHZ02000010">
    <property type="protein sequence ID" value="KAF0896572.1"/>
    <property type="molecule type" value="Genomic_DNA"/>
</dbReference>
<evidence type="ECO:0000256" key="1">
    <source>
        <dbReference type="SAM" id="MobiDB-lite"/>
    </source>
</evidence>
<evidence type="ECO:0000313" key="3">
    <source>
        <dbReference type="Proteomes" id="UP000479710"/>
    </source>
</evidence>
<proteinExistence type="predicted"/>
<comment type="caution">
    <text evidence="2">The sequence shown here is derived from an EMBL/GenBank/DDBJ whole genome shotgun (WGS) entry which is preliminary data.</text>
</comment>
<name>A0A6G1C8M6_9ORYZ</name>
<dbReference type="AlphaFoldDB" id="A0A6G1C8M6"/>